<feature type="transmembrane region" description="Helical" evidence="1">
    <location>
        <begin position="166"/>
        <end position="188"/>
    </location>
</feature>
<name>A0A409X3R2_PSICY</name>
<comment type="caution">
    <text evidence="2">The sequence shown here is derived from an EMBL/GenBank/DDBJ whole genome shotgun (WGS) entry which is preliminary data.</text>
</comment>
<sequence>MVLLATVSGKQWRESDSHLPFCGSDRAPVVVYAVQLALLRPVCRGRWAVDLEMLPQLGLLVTEVVIAGLNGCERTTAQFSLANKVRGALYFTSFGTTIITTSLIAYRIHCAYAYEKFSSNHWLKHLVVVLLESAAIYSLVILAYAIGNTTPTSSVEESSVRSAAMYLETIVAITGGMAPTVVVARIAITYPNNTANTNASNHISSIQFQTQGVTGEGVRETVEEDYFARLGDSGYNLGQTDRKKVEQDV</sequence>
<dbReference type="OrthoDB" id="3265004at2759"/>
<accession>A0A409X3R2</accession>
<protein>
    <submittedName>
        <fullName evidence="2">Uncharacterized protein</fullName>
    </submittedName>
</protein>
<evidence type="ECO:0000313" key="3">
    <source>
        <dbReference type="Proteomes" id="UP000283269"/>
    </source>
</evidence>
<organism evidence="2 3">
    <name type="scientific">Psilocybe cyanescens</name>
    <dbReference type="NCBI Taxonomy" id="93625"/>
    <lineage>
        <taxon>Eukaryota</taxon>
        <taxon>Fungi</taxon>
        <taxon>Dikarya</taxon>
        <taxon>Basidiomycota</taxon>
        <taxon>Agaricomycotina</taxon>
        <taxon>Agaricomycetes</taxon>
        <taxon>Agaricomycetidae</taxon>
        <taxon>Agaricales</taxon>
        <taxon>Agaricineae</taxon>
        <taxon>Strophariaceae</taxon>
        <taxon>Psilocybe</taxon>
    </lineage>
</organism>
<keyword evidence="1" id="KW-0472">Membrane</keyword>
<feature type="transmembrane region" description="Helical" evidence="1">
    <location>
        <begin position="126"/>
        <end position="146"/>
    </location>
</feature>
<feature type="transmembrane region" description="Helical" evidence="1">
    <location>
        <begin position="88"/>
        <end position="106"/>
    </location>
</feature>
<dbReference type="InParanoid" id="A0A409X3R2"/>
<evidence type="ECO:0000313" key="2">
    <source>
        <dbReference type="EMBL" id="PPQ85389.1"/>
    </source>
</evidence>
<dbReference type="Proteomes" id="UP000283269">
    <property type="component" value="Unassembled WGS sequence"/>
</dbReference>
<keyword evidence="1" id="KW-0812">Transmembrane</keyword>
<gene>
    <name evidence="2" type="ORF">CVT25_006420</name>
</gene>
<dbReference type="AlphaFoldDB" id="A0A409X3R2"/>
<proteinExistence type="predicted"/>
<dbReference type="STRING" id="93625.A0A409X3R2"/>
<reference evidence="2 3" key="1">
    <citation type="journal article" date="2018" name="Evol. Lett.">
        <title>Horizontal gene cluster transfer increased hallucinogenic mushroom diversity.</title>
        <authorList>
            <person name="Reynolds H.T."/>
            <person name="Vijayakumar V."/>
            <person name="Gluck-Thaler E."/>
            <person name="Korotkin H.B."/>
            <person name="Matheny P.B."/>
            <person name="Slot J.C."/>
        </authorList>
    </citation>
    <scope>NUCLEOTIDE SEQUENCE [LARGE SCALE GENOMIC DNA]</scope>
    <source>
        <strain evidence="2 3">2631</strain>
    </source>
</reference>
<dbReference type="EMBL" id="NHYD01002722">
    <property type="protein sequence ID" value="PPQ85389.1"/>
    <property type="molecule type" value="Genomic_DNA"/>
</dbReference>
<keyword evidence="3" id="KW-1185">Reference proteome</keyword>
<evidence type="ECO:0000256" key="1">
    <source>
        <dbReference type="SAM" id="Phobius"/>
    </source>
</evidence>
<keyword evidence="1" id="KW-1133">Transmembrane helix</keyword>